<dbReference type="AlphaFoldDB" id="A0A0D9YZT9"/>
<protein>
    <submittedName>
        <fullName evidence="1">Uncharacterized protein</fullName>
    </submittedName>
</protein>
<evidence type="ECO:0000313" key="1">
    <source>
        <dbReference type="EnsemblPlants" id="OGLUM02G37600.1"/>
    </source>
</evidence>
<dbReference type="Gramene" id="OGLUM02G37600.1">
    <property type="protein sequence ID" value="OGLUM02G37600.1"/>
    <property type="gene ID" value="OGLUM02G37600"/>
</dbReference>
<proteinExistence type="predicted"/>
<sequence length="132" mass="14115">MGLLKAKAQRPLGPCVYLSTHPSRGHCPFPPSSSLRRRRAAEMAHRAPVAAAAGGGDGAPRTGCRMYPASADPASAATPATFQRVNDPIALELLSKSGERFHYIMNKKNLAAVLRNCIDWQVHITATQQAIA</sequence>
<keyword evidence="2" id="KW-1185">Reference proteome</keyword>
<evidence type="ECO:0000313" key="2">
    <source>
        <dbReference type="Proteomes" id="UP000026961"/>
    </source>
</evidence>
<dbReference type="HOGENOM" id="CLU_158249_0_0_1"/>
<dbReference type="Proteomes" id="UP000026961">
    <property type="component" value="Chromosome 2"/>
</dbReference>
<dbReference type="EnsemblPlants" id="OGLUM02G37600.1">
    <property type="protein sequence ID" value="OGLUM02G37600.1"/>
    <property type="gene ID" value="OGLUM02G37600"/>
</dbReference>
<name>A0A0D9YZT9_9ORYZ</name>
<accession>A0A0D9YZT9</accession>
<reference evidence="1" key="1">
    <citation type="submission" date="2015-04" db="UniProtKB">
        <authorList>
            <consortium name="EnsemblPlants"/>
        </authorList>
    </citation>
    <scope>IDENTIFICATION</scope>
</reference>
<organism evidence="1">
    <name type="scientific">Oryza glumipatula</name>
    <dbReference type="NCBI Taxonomy" id="40148"/>
    <lineage>
        <taxon>Eukaryota</taxon>
        <taxon>Viridiplantae</taxon>
        <taxon>Streptophyta</taxon>
        <taxon>Embryophyta</taxon>
        <taxon>Tracheophyta</taxon>
        <taxon>Spermatophyta</taxon>
        <taxon>Magnoliopsida</taxon>
        <taxon>Liliopsida</taxon>
        <taxon>Poales</taxon>
        <taxon>Poaceae</taxon>
        <taxon>BOP clade</taxon>
        <taxon>Oryzoideae</taxon>
        <taxon>Oryzeae</taxon>
        <taxon>Oryzinae</taxon>
        <taxon>Oryza</taxon>
    </lineage>
</organism>
<reference evidence="1" key="2">
    <citation type="submission" date="2018-05" db="EMBL/GenBank/DDBJ databases">
        <title>OgluRS3 (Oryza glumaepatula Reference Sequence Version 3).</title>
        <authorList>
            <person name="Zhang J."/>
            <person name="Kudrna D."/>
            <person name="Lee S."/>
            <person name="Talag J."/>
            <person name="Welchert J."/>
            <person name="Wing R.A."/>
        </authorList>
    </citation>
    <scope>NUCLEOTIDE SEQUENCE [LARGE SCALE GENOMIC DNA]</scope>
</reference>